<evidence type="ECO:0000259" key="1">
    <source>
        <dbReference type="Pfam" id="PF09836"/>
    </source>
</evidence>
<dbReference type="STRING" id="56458.SB85_04880"/>
<feature type="domain" description="Putative DNA-binding" evidence="1">
    <location>
        <begin position="8"/>
        <end position="93"/>
    </location>
</feature>
<dbReference type="AlphaFoldDB" id="A0A2P5Z983"/>
<reference evidence="3 4" key="1">
    <citation type="submission" date="2016-08" db="EMBL/GenBank/DDBJ databases">
        <authorList>
            <person name="Seilhamer J.J."/>
        </authorList>
    </citation>
    <scope>NUCLEOTIDE SEQUENCE [LARGE SCALE GENOMIC DNA]</scope>
    <source>
        <strain evidence="3 4">CFBP4641</strain>
    </source>
</reference>
<dbReference type="RefSeq" id="WP_010343982.1">
    <property type="nucleotide sequence ID" value="NZ_CP132343.1"/>
</dbReference>
<proteinExistence type="predicted"/>
<gene>
    <name evidence="3" type="ORF">XsacCFBP4641_01065</name>
</gene>
<dbReference type="Gene3D" id="3.90.930.50">
    <property type="match status" value="1"/>
</dbReference>
<dbReference type="EMBL" id="MDEK01000001">
    <property type="protein sequence ID" value="PPU85215.1"/>
    <property type="molecule type" value="Genomic_DNA"/>
</dbReference>
<dbReference type="GeneID" id="93879735"/>
<dbReference type="Proteomes" id="UP000247346">
    <property type="component" value="Unassembled WGS sequence"/>
</dbReference>
<evidence type="ECO:0000313" key="4">
    <source>
        <dbReference type="Proteomes" id="UP000247346"/>
    </source>
</evidence>
<dbReference type="InterPro" id="IPR054098">
    <property type="entry name" value="NGO1945-like_C"/>
</dbReference>
<feature type="domain" description="NGO1945-like C-terminal" evidence="2">
    <location>
        <begin position="142"/>
        <end position="236"/>
    </location>
</feature>
<comment type="caution">
    <text evidence="3">The sequence shown here is derived from an EMBL/GenBank/DDBJ whole genome shotgun (WGS) entry which is preliminary data.</text>
</comment>
<dbReference type="Pfam" id="PF22106">
    <property type="entry name" value="NGO1945_C"/>
    <property type="match status" value="1"/>
</dbReference>
<dbReference type="InterPro" id="IPR044922">
    <property type="entry name" value="DUF2063_N_sf"/>
</dbReference>
<dbReference type="Pfam" id="PF09836">
    <property type="entry name" value="DUF2063"/>
    <property type="match status" value="1"/>
</dbReference>
<evidence type="ECO:0000259" key="2">
    <source>
        <dbReference type="Pfam" id="PF22106"/>
    </source>
</evidence>
<sequence length="248" mass="27557">MSETLRAQQFALTRHLRDPQRYPAPADIPPQRLALYRALFFDNLAQLLSGQFPVLRATLGDADWTALLRAFCAEHRARTPLFPRLGEELVAFLQQRAADPQRPWLAELAHYETVELQVQIDDAALPPHDPRGDLLDGIPLLSPWLRLLRYRWPVQRIGPAWQPDTAPAQPTCLLARREPDGQVRFAELAPLAYAVLAALQPGTRSGRALLVDLAAAHGLAPDALLHEGAALLERLRAQGSVLGTRLPE</sequence>
<accession>A0A2P5Z983</accession>
<name>A0A2P5Z983_9XANT</name>
<dbReference type="InterPro" id="IPR018640">
    <property type="entry name" value="DUF2063"/>
</dbReference>
<dbReference type="Gene3D" id="1.10.150.690">
    <property type="entry name" value="DUF2063"/>
    <property type="match status" value="1"/>
</dbReference>
<evidence type="ECO:0000313" key="3">
    <source>
        <dbReference type="EMBL" id="PPU85215.1"/>
    </source>
</evidence>
<organism evidence="3 4">
    <name type="scientific">Xanthomonas sacchari</name>
    <dbReference type="NCBI Taxonomy" id="56458"/>
    <lineage>
        <taxon>Bacteria</taxon>
        <taxon>Pseudomonadati</taxon>
        <taxon>Pseudomonadota</taxon>
        <taxon>Gammaproteobacteria</taxon>
        <taxon>Lysobacterales</taxon>
        <taxon>Lysobacteraceae</taxon>
        <taxon>Xanthomonas</taxon>
    </lineage>
</organism>
<dbReference type="OrthoDB" id="4146344at2"/>
<protein>
    <submittedName>
        <fullName evidence="3">DUF2063 domain-containing protein</fullName>
    </submittedName>
</protein>